<proteinExistence type="predicted"/>
<evidence type="ECO:0000313" key="2">
    <source>
        <dbReference type="EMBL" id="GBN58171.1"/>
    </source>
</evidence>
<keyword evidence="3" id="KW-1185">Reference proteome</keyword>
<feature type="non-terminal residue" evidence="2">
    <location>
        <position position="1"/>
    </location>
</feature>
<sequence>VIEVGGVGSTSTVGAGNTEGNSLSEGGGVGADDTSGIL</sequence>
<comment type="caution">
    <text evidence="2">The sequence shown here is derived from an EMBL/GenBank/DDBJ whole genome shotgun (WGS) entry which is preliminary data.</text>
</comment>
<dbReference type="EMBL" id="BGPR01218890">
    <property type="protein sequence ID" value="GBN58171.1"/>
    <property type="molecule type" value="Genomic_DNA"/>
</dbReference>
<organism evidence="2 3">
    <name type="scientific">Araneus ventricosus</name>
    <name type="common">Orbweaver spider</name>
    <name type="synonym">Epeira ventricosa</name>
    <dbReference type="NCBI Taxonomy" id="182803"/>
    <lineage>
        <taxon>Eukaryota</taxon>
        <taxon>Metazoa</taxon>
        <taxon>Ecdysozoa</taxon>
        <taxon>Arthropoda</taxon>
        <taxon>Chelicerata</taxon>
        <taxon>Arachnida</taxon>
        <taxon>Araneae</taxon>
        <taxon>Araneomorphae</taxon>
        <taxon>Entelegynae</taxon>
        <taxon>Araneoidea</taxon>
        <taxon>Araneidae</taxon>
        <taxon>Araneus</taxon>
    </lineage>
</organism>
<evidence type="ECO:0000313" key="3">
    <source>
        <dbReference type="Proteomes" id="UP000499080"/>
    </source>
</evidence>
<evidence type="ECO:0000256" key="1">
    <source>
        <dbReference type="SAM" id="MobiDB-lite"/>
    </source>
</evidence>
<dbReference type="AlphaFoldDB" id="A0A4Y2Q3Y2"/>
<feature type="region of interest" description="Disordered" evidence="1">
    <location>
        <begin position="1"/>
        <end position="38"/>
    </location>
</feature>
<protein>
    <submittedName>
        <fullName evidence="2">Uncharacterized protein</fullName>
    </submittedName>
</protein>
<reference evidence="2 3" key="1">
    <citation type="journal article" date="2019" name="Sci. Rep.">
        <title>Orb-weaving spider Araneus ventricosus genome elucidates the spidroin gene catalogue.</title>
        <authorList>
            <person name="Kono N."/>
            <person name="Nakamura H."/>
            <person name="Ohtoshi R."/>
            <person name="Moran D.A.P."/>
            <person name="Shinohara A."/>
            <person name="Yoshida Y."/>
            <person name="Fujiwara M."/>
            <person name="Mori M."/>
            <person name="Tomita M."/>
            <person name="Arakawa K."/>
        </authorList>
    </citation>
    <scope>NUCLEOTIDE SEQUENCE [LARGE SCALE GENOMIC DNA]</scope>
</reference>
<dbReference type="Proteomes" id="UP000499080">
    <property type="component" value="Unassembled WGS sequence"/>
</dbReference>
<name>A0A4Y2Q3Y2_ARAVE</name>
<gene>
    <name evidence="2" type="ORF">AVEN_15810_1</name>
</gene>
<accession>A0A4Y2Q3Y2</accession>